<reference evidence="9" key="2">
    <citation type="journal article" date="2021" name="PeerJ">
        <title>Extensive microbial diversity within the chicken gut microbiome revealed by metagenomics and culture.</title>
        <authorList>
            <person name="Gilroy R."/>
            <person name="Ravi A."/>
            <person name="Getino M."/>
            <person name="Pursley I."/>
            <person name="Horton D.L."/>
            <person name="Alikhan N.F."/>
            <person name="Baker D."/>
            <person name="Gharbi K."/>
            <person name="Hall N."/>
            <person name="Watson M."/>
            <person name="Adriaenssens E.M."/>
            <person name="Foster-Nyarko E."/>
            <person name="Jarju S."/>
            <person name="Secka A."/>
            <person name="Antonio M."/>
            <person name="Oren A."/>
            <person name="Chaudhuri R.R."/>
            <person name="La Ragione R."/>
            <person name="Hildebrand F."/>
            <person name="Pallen M.J."/>
        </authorList>
    </citation>
    <scope>NUCLEOTIDE SEQUENCE</scope>
    <source>
        <strain evidence="9">USAMLcec3-3695</strain>
    </source>
</reference>
<dbReference type="InterPro" id="IPR009027">
    <property type="entry name" value="Ribosomal_bL9/RNase_H1_N"/>
</dbReference>
<proteinExistence type="inferred from homology"/>
<dbReference type="PANTHER" id="PTHR21368">
    <property type="entry name" value="50S RIBOSOMAL PROTEIN L9"/>
    <property type="match status" value="1"/>
</dbReference>
<gene>
    <name evidence="7" type="primary">rplI</name>
    <name evidence="9" type="ORF">IAA61_05025</name>
</gene>
<comment type="similarity">
    <text evidence="1 7">Belongs to the bacterial ribosomal protein bL9 family.</text>
</comment>
<evidence type="ECO:0000256" key="5">
    <source>
        <dbReference type="ARBA" id="ARBA00023274"/>
    </source>
</evidence>
<dbReference type="Gene3D" id="3.40.5.10">
    <property type="entry name" value="Ribosomal protein L9, N-terminal domain"/>
    <property type="match status" value="1"/>
</dbReference>
<accession>A0A9D1MB76</accession>
<protein>
    <recommendedName>
        <fullName evidence="6 7">Large ribosomal subunit protein bL9</fullName>
    </recommendedName>
</protein>
<comment type="function">
    <text evidence="7">Binds to the 23S rRNA.</text>
</comment>
<dbReference type="InterPro" id="IPR036935">
    <property type="entry name" value="Ribosomal_bL9_N_sf"/>
</dbReference>
<comment type="caution">
    <text evidence="9">The sequence shown here is derived from an EMBL/GenBank/DDBJ whole genome shotgun (WGS) entry which is preliminary data.</text>
</comment>
<dbReference type="Gene3D" id="3.10.430.100">
    <property type="entry name" value="Ribosomal protein L9, C-terminal domain"/>
    <property type="match status" value="1"/>
</dbReference>
<dbReference type="GO" id="GO:0019843">
    <property type="term" value="F:rRNA binding"/>
    <property type="evidence" value="ECO:0007669"/>
    <property type="project" value="UniProtKB-UniRule"/>
</dbReference>
<dbReference type="InterPro" id="IPR020594">
    <property type="entry name" value="Ribosomal_bL9_bac/chp"/>
</dbReference>
<dbReference type="InterPro" id="IPR000244">
    <property type="entry name" value="Ribosomal_bL9"/>
</dbReference>
<evidence type="ECO:0000313" key="10">
    <source>
        <dbReference type="Proteomes" id="UP000824109"/>
    </source>
</evidence>
<dbReference type="GO" id="GO:0005840">
    <property type="term" value="C:ribosome"/>
    <property type="evidence" value="ECO:0007669"/>
    <property type="project" value="UniProtKB-KW"/>
</dbReference>
<evidence type="ECO:0000256" key="7">
    <source>
        <dbReference type="HAMAP-Rule" id="MF_00503"/>
    </source>
</evidence>
<evidence type="ECO:0000313" key="9">
    <source>
        <dbReference type="EMBL" id="HIU57160.1"/>
    </source>
</evidence>
<reference evidence="9" key="1">
    <citation type="submission" date="2020-10" db="EMBL/GenBank/DDBJ databases">
        <authorList>
            <person name="Gilroy R."/>
        </authorList>
    </citation>
    <scope>NUCLEOTIDE SEQUENCE</scope>
    <source>
        <strain evidence="9">USAMLcec3-3695</strain>
    </source>
</reference>
<organism evidence="9 10">
    <name type="scientific">Candidatus Ornithomonoglobus merdipullorum</name>
    <dbReference type="NCBI Taxonomy" id="2840895"/>
    <lineage>
        <taxon>Bacteria</taxon>
        <taxon>Bacillati</taxon>
        <taxon>Bacillota</taxon>
        <taxon>Clostridia</taxon>
        <taxon>Candidatus Ornithomonoglobus</taxon>
    </lineage>
</organism>
<feature type="domain" description="Ribosomal protein L9" evidence="8">
    <location>
        <begin position="13"/>
        <end position="40"/>
    </location>
</feature>
<dbReference type="PROSITE" id="PS00651">
    <property type="entry name" value="RIBOSOMAL_L9"/>
    <property type="match status" value="1"/>
</dbReference>
<evidence type="ECO:0000259" key="8">
    <source>
        <dbReference type="PROSITE" id="PS00651"/>
    </source>
</evidence>
<dbReference type="GO" id="GO:0003735">
    <property type="term" value="F:structural constituent of ribosome"/>
    <property type="evidence" value="ECO:0007669"/>
    <property type="project" value="InterPro"/>
</dbReference>
<dbReference type="Pfam" id="PF03948">
    <property type="entry name" value="Ribosomal_L9_C"/>
    <property type="match status" value="1"/>
</dbReference>
<dbReference type="InterPro" id="IPR020070">
    <property type="entry name" value="Ribosomal_bL9_N"/>
</dbReference>
<dbReference type="NCBIfam" id="TIGR00158">
    <property type="entry name" value="L9"/>
    <property type="match status" value="1"/>
</dbReference>
<dbReference type="Pfam" id="PF01281">
    <property type="entry name" value="Ribosomal_L9_N"/>
    <property type="match status" value="1"/>
</dbReference>
<evidence type="ECO:0000256" key="4">
    <source>
        <dbReference type="ARBA" id="ARBA00022980"/>
    </source>
</evidence>
<dbReference type="EMBL" id="DVNB01000051">
    <property type="protein sequence ID" value="HIU57160.1"/>
    <property type="molecule type" value="Genomic_DNA"/>
</dbReference>
<keyword evidence="5 7" id="KW-0687">Ribonucleoprotein</keyword>
<evidence type="ECO:0000256" key="2">
    <source>
        <dbReference type="ARBA" id="ARBA00022730"/>
    </source>
</evidence>
<dbReference type="SUPFAM" id="SSF55653">
    <property type="entry name" value="Ribosomal protein L9 C-domain"/>
    <property type="match status" value="1"/>
</dbReference>
<dbReference type="InterPro" id="IPR020069">
    <property type="entry name" value="Ribosomal_bL9_C"/>
</dbReference>
<dbReference type="HAMAP" id="MF_00503">
    <property type="entry name" value="Ribosomal_bL9"/>
    <property type="match status" value="1"/>
</dbReference>
<dbReference type="Proteomes" id="UP000824109">
    <property type="component" value="Unassembled WGS sequence"/>
</dbReference>
<evidence type="ECO:0000256" key="6">
    <source>
        <dbReference type="ARBA" id="ARBA00035292"/>
    </source>
</evidence>
<dbReference type="InterPro" id="IPR036791">
    <property type="entry name" value="Ribosomal_bL9_C_sf"/>
</dbReference>
<dbReference type="SUPFAM" id="SSF55658">
    <property type="entry name" value="L9 N-domain-like"/>
    <property type="match status" value="1"/>
</dbReference>
<dbReference type="AlphaFoldDB" id="A0A9D1MB76"/>
<keyword evidence="2 7" id="KW-0699">rRNA-binding</keyword>
<dbReference type="GO" id="GO:1990904">
    <property type="term" value="C:ribonucleoprotein complex"/>
    <property type="evidence" value="ECO:0007669"/>
    <property type="project" value="UniProtKB-KW"/>
</dbReference>
<evidence type="ECO:0000256" key="1">
    <source>
        <dbReference type="ARBA" id="ARBA00010605"/>
    </source>
</evidence>
<keyword evidence="4 7" id="KW-0689">Ribosomal protein</keyword>
<sequence length="148" mass="16212">MQVILTQDVKGQGKKGQMVKVSDGYARNYLLPKGLATEATKSNINVLKGKQESLEFKIKTETEEAQKIAEKMKEIVVKIKAKAGSNGKLFGSVTSKDVADALTAQHHIKLDKKKFVMPDGIKLLGVTEVPVKIYTGITGTLRVQVEEQ</sequence>
<name>A0A9D1MB76_9FIRM</name>
<keyword evidence="3 7" id="KW-0694">RNA-binding</keyword>
<evidence type="ECO:0000256" key="3">
    <source>
        <dbReference type="ARBA" id="ARBA00022884"/>
    </source>
</evidence>
<dbReference type="GO" id="GO:0006412">
    <property type="term" value="P:translation"/>
    <property type="evidence" value="ECO:0007669"/>
    <property type="project" value="UniProtKB-UniRule"/>
</dbReference>